<protein>
    <submittedName>
        <fullName evidence="2">Uncharacterized protein</fullName>
    </submittedName>
</protein>
<evidence type="ECO:0000256" key="1">
    <source>
        <dbReference type="SAM" id="MobiDB-lite"/>
    </source>
</evidence>
<sequence length="620" mass="68201">MLMDQKQERSTFYGEVLRRAAELWNKSLSGGISTEPTQASTSGAESSTGKRKASGDQPELPGQQPHKKAQFSTVLSLDQAAPSSVQTPLFEAGVPMTKTGSDESASSLGGSLSTKGLVKAADSLICSVQRYKTEEEKKAGRRAEIIVFIDEAHPLTSSSGTHTRSGLSTMQKLFKLLRDRDIIVVFLSTSSKLGGLAPATDKHPSFRYDTVDRELIPPFTEFFPFDLYVKKKTSFTLSDCTELEFVAAFGRPVTTFRKITDFAQQKLSPKVKIELVAKIAWVSVLVMLKFDLAEHYSKTMSSELHRQFMHTGTPSEPVLAEAAARLIHAHAVNALDILKHAFNSGLVAKGERGEILARHLFISAQHRAALKAEETASGFTYHRPLRLLSFLEALLTEEAFKIVCEATPVDDSVNKTSLKEAFKDAYVHFSHFALAGDYKVVEISTLAKFFARGTALQCADNQRLLDIVLPSAFASSLTSPLGPGDYSVFQAQLKNRLAKRDCILDTSVTFLDGQVPERPVLSFVFELGLDPSPASTVLTPKSIRKSTRSDTPNPQSKNYQVTMMGLEGLRFDSPADCDVVKELLMPGRIFPDFPREGNLNLLMQSNPVWSAAGLHRMDWV</sequence>
<dbReference type="Proteomes" id="UP000799118">
    <property type="component" value="Unassembled WGS sequence"/>
</dbReference>
<dbReference type="AlphaFoldDB" id="A0A6A4IGC8"/>
<name>A0A6A4IGC8_9AGAR</name>
<dbReference type="PANTHER" id="PTHR33266">
    <property type="entry name" value="CHROMOSOME 15, WHOLE GENOME SHOTGUN SEQUENCE"/>
    <property type="match status" value="1"/>
</dbReference>
<feature type="compositionally biased region" description="Polar residues" evidence="1">
    <location>
        <begin position="28"/>
        <end position="47"/>
    </location>
</feature>
<reference evidence="2" key="1">
    <citation type="journal article" date="2019" name="Environ. Microbiol.">
        <title>Fungal ecological strategies reflected in gene transcription - a case study of two litter decomposers.</title>
        <authorList>
            <person name="Barbi F."/>
            <person name="Kohler A."/>
            <person name="Barry K."/>
            <person name="Baskaran P."/>
            <person name="Daum C."/>
            <person name="Fauchery L."/>
            <person name="Ihrmark K."/>
            <person name="Kuo A."/>
            <person name="LaButti K."/>
            <person name="Lipzen A."/>
            <person name="Morin E."/>
            <person name="Grigoriev I.V."/>
            <person name="Henrissat B."/>
            <person name="Lindahl B."/>
            <person name="Martin F."/>
        </authorList>
    </citation>
    <scope>NUCLEOTIDE SEQUENCE</scope>
    <source>
        <strain evidence="2">JB14</strain>
    </source>
</reference>
<dbReference type="PANTHER" id="PTHR33266:SF1">
    <property type="entry name" value="F-BOX DOMAIN-CONTAINING PROTEIN"/>
    <property type="match status" value="1"/>
</dbReference>
<feature type="region of interest" description="Disordered" evidence="1">
    <location>
        <begin position="28"/>
        <end position="73"/>
    </location>
</feature>
<proteinExistence type="predicted"/>
<organism evidence="2 3">
    <name type="scientific">Gymnopus androsaceus JB14</name>
    <dbReference type="NCBI Taxonomy" id="1447944"/>
    <lineage>
        <taxon>Eukaryota</taxon>
        <taxon>Fungi</taxon>
        <taxon>Dikarya</taxon>
        <taxon>Basidiomycota</taxon>
        <taxon>Agaricomycotina</taxon>
        <taxon>Agaricomycetes</taxon>
        <taxon>Agaricomycetidae</taxon>
        <taxon>Agaricales</taxon>
        <taxon>Marasmiineae</taxon>
        <taxon>Omphalotaceae</taxon>
        <taxon>Gymnopus</taxon>
    </lineage>
</organism>
<evidence type="ECO:0000313" key="3">
    <source>
        <dbReference type="Proteomes" id="UP000799118"/>
    </source>
</evidence>
<dbReference type="OrthoDB" id="3270019at2759"/>
<dbReference type="EMBL" id="ML769394">
    <property type="protein sequence ID" value="KAE9407705.1"/>
    <property type="molecule type" value="Genomic_DNA"/>
</dbReference>
<accession>A0A6A4IGC8</accession>
<keyword evidence="3" id="KW-1185">Reference proteome</keyword>
<gene>
    <name evidence="2" type="ORF">BT96DRAFT_971110</name>
</gene>
<evidence type="ECO:0000313" key="2">
    <source>
        <dbReference type="EMBL" id="KAE9407705.1"/>
    </source>
</evidence>